<gene>
    <name evidence="2" type="ORF">A2Y64_00645</name>
</gene>
<sequence>MVKSEYETYRRELEREGRIALWALLVVGLAGVAFAVVHGVRTDFSQGEIWFTLIFGLSVLVDAFFLSPIYRYLAASWVRRRQQLRGDPVDEEPDATVVRWVETKDVEDLLREEPEKRGKG</sequence>
<reference evidence="2 3" key="1">
    <citation type="journal article" date="2016" name="Nat. Commun.">
        <title>Thousands of microbial genomes shed light on interconnected biogeochemical processes in an aquifer system.</title>
        <authorList>
            <person name="Anantharaman K."/>
            <person name="Brown C.T."/>
            <person name="Hug L.A."/>
            <person name="Sharon I."/>
            <person name="Castelle C.J."/>
            <person name="Probst A.J."/>
            <person name="Thomas B.C."/>
            <person name="Singh A."/>
            <person name="Wilkins M.J."/>
            <person name="Karaoz U."/>
            <person name="Brodie E.L."/>
            <person name="Williams K.H."/>
            <person name="Hubbard S.S."/>
            <person name="Banfield J.F."/>
        </authorList>
    </citation>
    <scope>NUCLEOTIDE SEQUENCE [LARGE SCALE GENOMIC DNA]</scope>
</reference>
<comment type="caution">
    <text evidence="2">The sequence shown here is derived from an EMBL/GenBank/DDBJ whole genome shotgun (WGS) entry which is preliminary data.</text>
</comment>
<accession>A0A1F5F2G7</accession>
<dbReference type="AlphaFoldDB" id="A0A1F5F2G7"/>
<proteinExistence type="predicted"/>
<evidence type="ECO:0000313" key="2">
    <source>
        <dbReference type="EMBL" id="OGD73867.1"/>
    </source>
</evidence>
<organism evidence="2 3">
    <name type="scientific">Candidatus Coatesbacteria bacterium RBG_13_66_14</name>
    <dbReference type="NCBI Taxonomy" id="1817816"/>
    <lineage>
        <taxon>Bacteria</taxon>
        <taxon>Candidatus Coatesiibacteriota</taxon>
    </lineage>
</organism>
<name>A0A1F5F2G7_9BACT</name>
<keyword evidence="1" id="KW-0472">Membrane</keyword>
<protein>
    <submittedName>
        <fullName evidence="2">Uncharacterized protein</fullName>
    </submittedName>
</protein>
<evidence type="ECO:0000256" key="1">
    <source>
        <dbReference type="SAM" id="Phobius"/>
    </source>
</evidence>
<dbReference type="Proteomes" id="UP000177187">
    <property type="component" value="Unassembled WGS sequence"/>
</dbReference>
<feature type="transmembrane region" description="Helical" evidence="1">
    <location>
        <begin position="49"/>
        <end position="73"/>
    </location>
</feature>
<keyword evidence="1" id="KW-1133">Transmembrane helix</keyword>
<keyword evidence="1" id="KW-0812">Transmembrane</keyword>
<dbReference type="EMBL" id="MFAF01000112">
    <property type="protein sequence ID" value="OGD73867.1"/>
    <property type="molecule type" value="Genomic_DNA"/>
</dbReference>
<evidence type="ECO:0000313" key="3">
    <source>
        <dbReference type="Proteomes" id="UP000177187"/>
    </source>
</evidence>
<feature type="transmembrane region" description="Helical" evidence="1">
    <location>
        <begin position="20"/>
        <end position="37"/>
    </location>
</feature>